<organism evidence="1 2">
    <name type="scientific">Talaromyces proteolyticus</name>
    <dbReference type="NCBI Taxonomy" id="1131652"/>
    <lineage>
        <taxon>Eukaryota</taxon>
        <taxon>Fungi</taxon>
        <taxon>Dikarya</taxon>
        <taxon>Ascomycota</taxon>
        <taxon>Pezizomycotina</taxon>
        <taxon>Eurotiomycetes</taxon>
        <taxon>Eurotiomycetidae</taxon>
        <taxon>Eurotiales</taxon>
        <taxon>Trichocomaceae</taxon>
        <taxon>Talaromyces</taxon>
        <taxon>Talaromyces sect. Bacilispori</taxon>
    </lineage>
</organism>
<evidence type="ECO:0000313" key="1">
    <source>
        <dbReference type="EMBL" id="KAH8695930.1"/>
    </source>
</evidence>
<name>A0AAD4PUZ8_9EURO</name>
<sequence length="126" mass="14447">MQLDFIHRMRRLNTFLGLLTRCSGRDCFTHAGWGPWGKSTTPASEARRLGDETIATQLASVKRLRSSFLRIRDLVSHSTRSPCLEERSVRYDCPGKDIEFREYDNSSVFVQKENKSIPHLSSPANF</sequence>
<accession>A0AAD4PUZ8</accession>
<proteinExistence type="predicted"/>
<dbReference type="Proteomes" id="UP001201262">
    <property type="component" value="Unassembled WGS sequence"/>
</dbReference>
<reference evidence="1" key="1">
    <citation type="submission" date="2021-12" db="EMBL/GenBank/DDBJ databases">
        <title>Convergent genome expansion in fungi linked to evolution of root-endophyte symbiosis.</title>
        <authorList>
            <consortium name="DOE Joint Genome Institute"/>
            <person name="Ke Y.-H."/>
            <person name="Bonito G."/>
            <person name="Liao H.-L."/>
            <person name="Looney B."/>
            <person name="Rojas-Flechas A."/>
            <person name="Nash J."/>
            <person name="Hameed K."/>
            <person name="Schadt C."/>
            <person name="Martin F."/>
            <person name="Crous P.W."/>
            <person name="Miettinen O."/>
            <person name="Magnuson J.K."/>
            <person name="Labbe J."/>
            <person name="Jacobson D."/>
            <person name="Doktycz M.J."/>
            <person name="Veneault-Fourrey C."/>
            <person name="Kuo A."/>
            <person name="Mondo S."/>
            <person name="Calhoun S."/>
            <person name="Riley R."/>
            <person name="Ohm R."/>
            <person name="LaButti K."/>
            <person name="Andreopoulos B."/>
            <person name="Pangilinan J."/>
            <person name="Nolan M."/>
            <person name="Tritt A."/>
            <person name="Clum A."/>
            <person name="Lipzen A."/>
            <person name="Daum C."/>
            <person name="Barry K."/>
            <person name="Grigoriev I.V."/>
            <person name="Vilgalys R."/>
        </authorList>
    </citation>
    <scope>NUCLEOTIDE SEQUENCE</scope>
    <source>
        <strain evidence="1">PMI_201</strain>
    </source>
</reference>
<comment type="caution">
    <text evidence="1">The sequence shown here is derived from an EMBL/GenBank/DDBJ whole genome shotgun (WGS) entry which is preliminary data.</text>
</comment>
<dbReference type="AlphaFoldDB" id="A0AAD4PUZ8"/>
<protein>
    <submittedName>
        <fullName evidence="1">Uncharacterized protein</fullName>
    </submittedName>
</protein>
<gene>
    <name evidence="1" type="ORF">BGW36DRAFT_178409</name>
</gene>
<dbReference type="EMBL" id="JAJTJA010000007">
    <property type="protein sequence ID" value="KAH8695930.1"/>
    <property type="molecule type" value="Genomic_DNA"/>
</dbReference>
<keyword evidence="2" id="KW-1185">Reference proteome</keyword>
<dbReference type="GeneID" id="70239988"/>
<evidence type="ECO:0000313" key="2">
    <source>
        <dbReference type="Proteomes" id="UP001201262"/>
    </source>
</evidence>
<dbReference type="RefSeq" id="XP_046070868.1">
    <property type="nucleotide sequence ID" value="XM_046209701.1"/>
</dbReference>